<dbReference type="AlphaFoldDB" id="A0A8D7ZY21"/>
<name>A0A8D7ZY21_CULPI</name>
<evidence type="ECO:0000313" key="1">
    <source>
        <dbReference type="EMBL" id="CAG6446694.1"/>
    </source>
</evidence>
<proteinExistence type="predicted"/>
<protein>
    <submittedName>
        <fullName evidence="1">(northern house mosquito) hypothetical protein</fullName>
    </submittedName>
</protein>
<accession>A0A8D7ZY21</accession>
<reference evidence="1" key="1">
    <citation type="submission" date="2021-05" db="EMBL/GenBank/DDBJ databases">
        <authorList>
            <person name="Alioto T."/>
            <person name="Alioto T."/>
            <person name="Gomez Garrido J."/>
        </authorList>
    </citation>
    <scope>NUCLEOTIDE SEQUENCE</scope>
</reference>
<sequence length="122" mass="13691">MYSGSFANTSLAIAFKLLDRTSSNLADAVHFYSHPKFQSAQSPTLIRLFGRNRCVVSPRFALCCVLISEMISDALGGGGLSTRVRDAWTVLIDNGRVRRQRRIRCGVLHKSTFVPDLNFFFF</sequence>
<organism evidence="1">
    <name type="scientific">Culex pipiens</name>
    <name type="common">House mosquito</name>
    <dbReference type="NCBI Taxonomy" id="7175"/>
    <lineage>
        <taxon>Eukaryota</taxon>
        <taxon>Metazoa</taxon>
        <taxon>Ecdysozoa</taxon>
        <taxon>Arthropoda</taxon>
        <taxon>Hexapoda</taxon>
        <taxon>Insecta</taxon>
        <taxon>Pterygota</taxon>
        <taxon>Neoptera</taxon>
        <taxon>Endopterygota</taxon>
        <taxon>Diptera</taxon>
        <taxon>Nematocera</taxon>
        <taxon>Culicoidea</taxon>
        <taxon>Culicidae</taxon>
        <taxon>Culicinae</taxon>
        <taxon>Culicini</taxon>
        <taxon>Culex</taxon>
        <taxon>Culex</taxon>
    </lineage>
</organism>
<dbReference type="EMBL" id="HBUE01007584">
    <property type="protein sequence ID" value="CAG6446694.1"/>
    <property type="molecule type" value="Transcribed_RNA"/>
</dbReference>